<dbReference type="Pfam" id="PF00704">
    <property type="entry name" value="Glyco_hydro_18"/>
    <property type="match status" value="1"/>
</dbReference>
<feature type="domain" description="GH18" evidence="5">
    <location>
        <begin position="19"/>
        <end position="158"/>
    </location>
</feature>
<sequence length="158" mass="16912">MKPTIIILAFLTISSFYSYPVSIFYCGFGGDFCGQSTTDDVNPKAKFVILAFANPQSDGSVLVDDANFPADLVKSWQASGKKVLLSIGGQNGNWPFVFGSDASVNTFVSTMASALDKYGLDGVDLDIENYQATPRTVVNAIKLLRAAIGDNRIIVVSP</sequence>
<keyword evidence="1 3" id="KW-0378">Hydrolase</keyword>
<dbReference type="PROSITE" id="PS01095">
    <property type="entry name" value="GH18_1"/>
    <property type="match status" value="1"/>
</dbReference>
<proteinExistence type="inferred from homology"/>
<keyword evidence="2 3" id="KW-0326">Glycosidase</keyword>
<name>A0A1J3JNS7_NOCCA</name>
<accession>A0A1J3JNS7</accession>
<evidence type="ECO:0000313" key="6">
    <source>
        <dbReference type="EMBL" id="JAU94150.1"/>
    </source>
</evidence>
<gene>
    <name evidence="6" type="ORF">MP_TR9201_c0_g1_i1_g.28220</name>
</gene>
<dbReference type="InterPro" id="IPR001579">
    <property type="entry name" value="Glyco_hydro_18_chit_AS"/>
</dbReference>
<protein>
    <submittedName>
        <fullName evidence="6">Exochitinase 1</fullName>
    </submittedName>
</protein>
<dbReference type="AlphaFoldDB" id="A0A1J3JNS7"/>
<dbReference type="Gene3D" id="3.20.20.80">
    <property type="entry name" value="Glycosidases"/>
    <property type="match status" value="1"/>
</dbReference>
<evidence type="ECO:0000256" key="4">
    <source>
        <dbReference type="RuleBase" id="RU004453"/>
    </source>
</evidence>
<dbReference type="SUPFAM" id="SSF51445">
    <property type="entry name" value="(Trans)glycosidases"/>
    <property type="match status" value="1"/>
</dbReference>
<evidence type="ECO:0000259" key="5">
    <source>
        <dbReference type="PROSITE" id="PS51910"/>
    </source>
</evidence>
<evidence type="ECO:0000256" key="2">
    <source>
        <dbReference type="ARBA" id="ARBA00023295"/>
    </source>
</evidence>
<evidence type="ECO:0000256" key="1">
    <source>
        <dbReference type="ARBA" id="ARBA00022801"/>
    </source>
</evidence>
<dbReference type="InterPro" id="IPR001223">
    <property type="entry name" value="Glyco_hydro18_cat"/>
</dbReference>
<dbReference type="GO" id="GO:0004553">
    <property type="term" value="F:hydrolase activity, hydrolyzing O-glycosyl compounds"/>
    <property type="evidence" value="ECO:0007669"/>
    <property type="project" value="InterPro"/>
</dbReference>
<dbReference type="EMBL" id="GEVM01011788">
    <property type="protein sequence ID" value="JAU94150.1"/>
    <property type="molecule type" value="Transcribed_RNA"/>
</dbReference>
<reference evidence="6" key="1">
    <citation type="submission" date="2016-07" db="EMBL/GenBank/DDBJ databases">
        <title>De novo transcriptome assembly of four accessions of the metal hyperaccumulator plant Noccaea caerulescens.</title>
        <authorList>
            <person name="Blande D."/>
            <person name="Halimaa P."/>
            <person name="Tervahauta A.I."/>
            <person name="Aarts M.G."/>
            <person name="Karenlampi S.O."/>
        </authorList>
    </citation>
    <scope>NUCLEOTIDE SEQUENCE</scope>
</reference>
<dbReference type="PROSITE" id="PS51910">
    <property type="entry name" value="GH18_2"/>
    <property type="match status" value="1"/>
</dbReference>
<dbReference type="GO" id="GO:0005975">
    <property type="term" value="P:carbohydrate metabolic process"/>
    <property type="evidence" value="ECO:0007669"/>
    <property type="project" value="InterPro"/>
</dbReference>
<evidence type="ECO:0000256" key="3">
    <source>
        <dbReference type="RuleBase" id="RU000489"/>
    </source>
</evidence>
<organism evidence="6">
    <name type="scientific">Noccaea caerulescens</name>
    <name type="common">Alpine penny-cress</name>
    <name type="synonym">Thlaspi caerulescens</name>
    <dbReference type="NCBI Taxonomy" id="107243"/>
    <lineage>
        <taxon>Eukaryota</taxon>
        <taxon>Viridiplantae</taxon>
        <taxon>Streptophyta</taxon>
        <taxon>Embryophyta</taxon>
        <taxon>Tracheophyta</taxon>
        <taxon>Spermatophyta</taxon>
        <taxon>Magnoliopsida</taxon>
        <taxon>eudicotyledons</taxon>
        <taxon>Gunneridae</taxon>
        <taxon>Pentapetalae</taxon>
        <taxon>rosids</taxon>
        <taxon>malvids</taxon>
        <taxon>Brassicales</taxon>
        <taxon>Brassicaceae</taxon>
        <taxon>Coluteocarpeae</taxon>
        <taxon>Noccaea</taxon>
    </lineage>
</organism>
<comment type="similarity">
    <text evidence="4">Belongs to the glycosyl hydrolase 18 family.</text>
</comment>
<dbReference type="InterPro" id="IPR017853">
    <property type="entry name" value="GH"/>
</dbReference>